<dbReference type="InterPro" id="IPR052698">
    <property type="entry name" value="MoCofactor_Util/Proc"/>
</dbReference>
<dbReference type="Pfam" id="PF02625">
    <property type="entry name" value="XdhC_CoxI"/>
    <property type="match status" value="1"/>
</dbReference>
<name>A0A2K9ZI75_RHILE</name>
<keyword evidence="3" id="KW-0614">Plasmid</keyword>
<evidence type="ECO:0000259" key="2">
    <source>
        <dbReference type="Pfam" id="PF13478"/>
    </source>
</evidence>
<evidence type="ECO:0000259" key="1">
    <source>
        <dbReference type="Pfam" id="PF02625"/>
    </source>
</evidence>
<gene>
    <name evidence="3" type="primary">yagQ</name>
    <name evidence="3" type="ORF">CUJ84_pRLN4000019</name>
</gene>
<feature type="domain" description="XdhC- CoxI" evidence="1">
    <location>
        <begin position="68"/>
        <end position="126"/>
    </location>
</feature>
<dbReference type="PANTHER" id="PTHR30388">
    <property type="entry name" value="ALDEHYDE OXIDOREDUCTASE MOLYBDENUM COFACTOR ASSEMBLY PROTEIN"/>
    <property type="match status" value="1"/>
</dbReference>
<geneLocation type="plasmid" evidence="4">
    <name>prln4</name>
</geneLocation>
<dbReference type="InterPro" id="IPR027051">
    <property type="entry name" value="XdhC_Rossmann_dom"/>
</dbReference>
<dbReference type="PANTHER" id="PTHR30388:SF4">
    <property type="entry name" value="MOLYBDENUM COFACTOR INSERTION CHAPERONE PAOD"/>
    <property type="match status" value="1"/>
</dbReference>
<sequence>MEQFETGITARRLFESPSISVSGSSPRSIMSTARSIHDIIPAVPFCAIMTDDPEMILSYVAERFEKDGKSALVTLVDIRGGSARALGAQMAVGIDGGYCGYVSGGCTEAAVAAEAIDAIAKGQDRFLLLGEGSTFFDIQLPCGGGITLAIHVLKDASPLHRVLARLRSRRVGALCYDAVKQTITDAEDAENGASYIRRYRPCPRLVMFGRGIELDCATRVASHSGFETFAFDGQSGPGFDETLVDADTAVALLFHDLDQELPFLKIALQRHPFYIGALGSKRTHERRREALRKFGCTNHDIDRIKAPIGMFGPARDGNTLALSILADVAAARSIMKFDGDV</sequence>
<feature type="domain" description="XdhC Rossmann" evidence="2">
    <location>
        <begin position="205"/>
        <end position="328"/>
    </location>
</feature>
<evidence type="ECO:0000313" key="4">
    <source>
        <dbReference type="Proteomes" id="UP000238523"/>
    </source>
</evidence>
<proteinExistence type="predicted"/>
<dbReference type="EMBL" id="CP025016">
    <property type="protein sequence ID" value="AUW47731.1"/>
    <property type="molecule type" value="Genomic_DNA"/>
</dbReference>
<evidence type="ECO:0000313" key="3">
    <source>
        <dbReference type="EMBL" id="AUW47731.1"/>
    </source>
</evidence>
<dbReference type="InterPro" id="IPR003777">
    <property type="entry name" value="XdhC_CoxI"/>
</dbReference>
<protein>
    <submittedName>
        <fullName evidence="3">YagQ</fullName>
    </submittedName>
</protein>
<dbReference type="AlphaFoldDB" id="A0A2K9ZI75"/>
<dbReference type="Gene3D" id="3.40.50.720">
    <property type="entry name" value="NAD(P)-binding Rossmann-like Domain"/>
    <property type="match status" value="1"/>
</dbReference>
<dbReference type="Proteomes" id="UP000238523">
    <property type="component" value="Plasmid pRLN4"/>
</dbReference>
<organism evidence="3 4">
    <name type="scientific">Rhizobium leguminosarum</name>
    <dbReference type="NCBI Taxonomy" id="384"/>
    <lineage>
        <taxon>Bacteria</taxon>
        <taxon>Pseudomonadati</taxon>
        <taxon>Pseudomonadota</taxon>
        <taxon>Alphaproteobacteria</taxon>
        <taxon>Hyphomicrobiales</taxon>
        <taxon>Rhizobiaceae</taxon>
        <taxon>Rhizobium/Agrobacterium group</taxon>
        <taxon>Rhizobium</taxon>
    </lineage>
</organism>
<dbReference type="Pfam" id="PF13478">
    <property type="entry name" value="XdhC_C"/>
    <property type="match status" value="1"/>
</dbReference>
<accession>A0A2K9ZI75</accession>
<reference evidence="3 4" key="1">
    <citation type="submission" date="2017-11" db="EMBL/GenBank/DDBJ databases">
        <title>Complete genome of Rhizobium leguminosarum Norway, an ineffective micro-symbiont.</title>
        <authorList>
            <person name="Hoffrichter A."/>
            <person name="Liang J."/>
            <person name="Brachmann A."/>
            <person name="Marin M."/>
        </authorList>
    </citation>
    <scope>NUCLEOTIDE SEQUENCE [LARGE SCALE GENOMIC DNA]</scope>
    <source>
        <strain evidence="3 4">Norway</strain>
        <plasmid evidence="4">Plasmid prln4</plasmid>
    </source>
</reference>